<dbReference type="EMBL" id="MU839836">
    <property type="protein sequence ID" value="KAK1754082.1"/>
    <property type="molecule type" value="Genomic_DNA"/>
</dbReference>
<organism evidence="2 3">
    <name type="scientific">Echria macrotheca</name>
    <dbReference type="NCBI Taxonomy" id="438768"/>
    <lineage>
        <taxon>Eukaryota</taxon>
        <taxon>Fungi</taxon>
        <taxon>Dikarya</taxon>
        <taxon>Ascomycota</taxon>
        <taxon>Pezizomycotina</taxon>
        <taxon>Sordariomycetes</taxon>
        <taxon>Sordariomycetidae</taxon>
        <taxon>Sordariales</taxon>
        <taxon>Schizotheciaceae</taxon>
        <taxon>Echria</taxon>
    </lineage>
</organism>
<feature type="region of interest" description="Disordered" evidence="1">
    <location>
        <begin position="128"/>
        <end position="182"/>
    </location>
</feature>
<dbReference type="PANTHER" id="PTHR45629">
    <property type="entry name" value="SNF2/RAD54 FAMILY MEMBER"/>
    <property type="match status" value="1"/>
</dbReference>
<sequence>MTFKLENVAFQLYTADGSDLLFAAVPDYLVGGRTYQPGDHISVAEVDYPKLFDAITERLGYEPSRTRPLRCSIAGWECRAEGGLLEYTMHKTIQHSEGIRRALWAISQTRIPGSMAQDRGLILELAPAAPADQRGETQEPRTVVGSQPSMDPTSSPPQPSPKARSGTKHRADQLSSDSGTVRASQLLTTVAEVAQQRTASQPIACPTSPRPPTGDHTLLVTKQRAKHETPQPGSRIPRMPPTTTSGGITGRMQHHRTAFRESATSGTAPRANGTTTWTPPTARAPVTPRRSSVPAEFIDDDSDEGAMMEGTKSRPYTLEDDDDSQDDEGGGQRPINTSSDRDVQMHGADVRPGEHGTADGGDQQADEDDVDDEDDEEHKADGLLGSVERSIRPSDDDKRHEMVCVFFGYNEERGKGSLRLFGTRKALEMFQLHAVWFSLHQLYGVRWTYNGTINAHDTGLGKTLMACATVAVLYTIGVYRHMIRVDREKHGPGGKAHNAKGVGAPCPSGNPLGIACPCVYGSLSSAIAKSIGDQPGRFLFLGPAASVKGSYEQAIEYFDVGEEAIAPRAGNQYYDNKTRFRGIRCRYIEGTTSKINGDEKDWLLADGLTQRWIDENRIGKKDISSKLDGHLDADGSEYVNLGGYKLQYSSGPPDPEPRGVLYFASTGGGGAMKDLGCDVFGRRIQIPKPGRSKTTRLIDLPWWQVWTAVVADEFHEAKSKGTRVMTAMRRFIRHSKPGKTKLLLLSGTPLSTELGKSLEGAVSACCPDEWGATKHHPRYKLSSKYLLEELSPWAKKKVAGKTTDKDDECMADLTRFCSMLMVRRVQGDTFRGKPLMDLPPGTLVTLRCRSNIPDRDAYHQYVNIVRDTFNERVQHWLETHPGEDEQAWRNAVKSTSYTAWTIASSLPGVTRKPGTYVRDYMTTSRTDRTGEQEGRQRLKYLTAEQRASSQLGLDCMDLTRGSGKIQALHMILKMAMNDSSKPEDKKLGGPYKKNVVVFSSRPSIVATLARYADLNYGRSWNIQVYSSQTKAAERGALIRETMTADIPIDSAKLPTLAYASIHSVGTGMNGLQGANYGVIFDIPFEESKVVQAIGRLRRFGNIHRCNLFMLLSADTEIETRVFGRHMERLAVFDAAQGSAADTGARYGCPTRKYPSALPNDITDI</sequence>
<gene>
    <name evidence="2" type="ORF">QBC47DRAFT_403479</name>
</gene>
<dbReference type="Proteomes" id="UP001239445">
    <property type="component" value="Unassembled WGS sequence"/>
</dbReference>
<feature type="compositionally biased region" description="Acidic residues" evidence="1">
    <location>
        <begin position="364"/>
        <end position="376"/>
    </location>
</feature>
<accession>A0AAJ0B9R7</accession>
<feature type="compositionally biased region" description="Low complexity" evidence="1">
    <location>
        <begin position="270"/>
        <end position="290"/>
    </location>
</feature>
<dbReference type="SUPFAM" id="SSF52540">
    <property type="entry name" value="P-loop containing nucleoside triphosphate hydrolases"/>
    <property type="match status" value="2"/>
</dbReference>
<dbReference type="InterPro" id="IPR050496">
    <property type="entry name" value="SNF2_RAD54_helicase_repair"/>
</dbReference>
<feature type="region of interest" description="Disordered" evidence="1">
    <location>
        <begin position="223"/>
        <end position="394"/>
    </location>
</feature>
<dbReference type="Gene3D" id="3.40.50.300">
    <property type="entry name" value="P-loop containing nucleotide triphosphate hydrolases"/>
    <property type="match status" value="2"/>
</dbReference>
<feature type="compositionally biased region" description="Polar residues" evidence="1">
    <location>
        <begin position="144"/>
        <end position="153"/>
    </location>
</feature>
<name>A0AAJ0B9R7_9PEZI</name>
<feature type="compositionally biased region" description="Acidic residues" evidence="1">
    <location>
        <begin position="297"/>
        <end position="306"/>
    </location>
</feature>
<dbReference type="PANTHER" id="PTHR45629:SF7">
    <property type="entry name" value="DNA EXCISION REPAIR PROTEIN ERCC-6-RELATED"/>
    <property type="match status" value="1"/>
</dbReference>
<feature type="compositionally biased region" description="Polar residues" evidence="1">
    <location>
        <begin position="173"/>
        <end position="182"/>
    </location>
</feature>
<keyword evidence="3" id="KW-1185">Reference proteome</keyword>
<feature type="compositionally biased region" description="Basic and acidic residues" evidence="1">
    <location>
        <begin position="339"/>
        <end position="357"/>
    </location>
</feature>
<comment type="caution">
    <text evidence="2">The sequence shown here is derived from an EMBL/GenBank/DDBJ whole genome shotgun (WGS) entry which is preliminary data.</text>
</comment>
<protein>
    <submittedName>
        <fullName evidence="2">Uncharacterized protein</fullName>
    </submittedName>
</protein>
<reference evidence="2" key="1">
    <citation type="submission" date="2023-06" db="EMBL/GenBank/DDBJ databases">
        <title>Genome-scale phylogeny and comparative genomics of the fungal order Sordariales.</title>
        <authorList>
            <consortium name="Lawrence Berkeley National Laboratory"/>
            <person name="Hensen N."/>
            <person name="Bonometti L."/>
            <person name="Westerberg I."/>
            <person name="Brannstrom I.O."/>
            <person name="Guillou S."/>
            <person name="Cros-Aarteil S."/>
            <person name="Calhoun S."/>
            <person name="Haridas S."/>
            <person name="Kuo A."/>
            <person name="Mondo S."/>
            <person name="Pangilinan J."/>
            <person name="Riley R."/>
            <person name="Labutti K."/>
            <person name="Andreopoulos B."/>
            <person name="Lipzen A."/>
            <person name="Chen C."/>
            <person name="Yanf M."/>
            <person name="Daum C."/>
            <person name="Ng V."/>
            <person name="Clum A."/>
            <person name="Steindorff A."/>
            <person name="Ohm R."/>
            <person name="Martin F."/>
            <person name="Silar P."/>
            <person name="Natvig D."/>
            <person name="Lalanne C."/>
            <person name="Gautier V."/>
            <person name="Ament-Velasquez S.L."/>
            <person name="Kruys A."/>
            <person name="Hutchinson M.I."/>
            <person name="Powell A.J."/>
            <person name="Barry K."/>
            <person name="Miller A.N."/>
            <person name="Grigoriev I.V."/>
            <person name="Debuchy R."/>
            <person name="Gladieux P."/>
            <person name="Thoren M.H."/>
            <person name="Johannesson H."/>
        </authorList>
    </citation>
    <scope>NUCLEOTIDE SEQUENCE</scope>
    <source>
        <strain evidence="2">PSN4</strain>
    </source>
</reference>
<dbReference type="AlphaFoldDB" id="A0AAJ0B9R7"/>
<evidence type="ECO:0000313" key="3">
    <source>
        <dbReference type="Proteomes" id="UP001239445"/>
    </source>
</evidence>
<feature type="compositionally biased region" description="Acidic residues" evidence="1">
    <location>
        <begin position="318"/>
        <end position="329"/>
    </location>
</feature>
<proteinExistence type="predicted"/>
<evidence type="ECO:0000313" key="2">
    <source>
        <dbReference type="EMBL" id="KAK1754082.1"/>
    </source>
</evidence>
<dbReference type="InterPro" id="IPR027417">
    <property type="entry name" value="P-loop_NTPase"/>
</dbReference>
<evidence type="ECO:0000256" key="1">
    <source>
        <dbReference type="SAM" id="MobiDB-lite"/>
    </source>
</evidence>